<gene>
    <name evidence="3" type="ORF">OTU49_013744</name>
</gene>
<keyword evidence="4" id="KW-1185">Reference proteome</keyword>
<keyword evidence="2" id="KW-0812">Transmembrane</keyword>
<organism evidence="3 4">
    <name type="scientific">Cherax quadricarinatus</name>
    <name type="common">Australian red claw crayfish</name>
    <dbReference type="NCBI Taxonomy" id="27406"/>
    <lineage>
        <taxon>Eukaryota</taxon>
        <taxon>Metazoa</taxon>
        <taxon>Ecdysozoa</taxon>
        <taxon>Arthropoda</taxon>
        <taxon>Crustacea</taxon>
        <taxon>Multicrustacea</taxon>
        <taxon>Malacostraca</taxon>
        <taxon>Eumalacostraca</taxon>
        <taxon>Eucarida</taxon>
        <taxon>Decapoda</taxon>
        <taxon>Pleocyemata</taxon>
        <taxon>Astacidea</taxon>
        <taxon>Parastacoidea</taxon>
        <taxon>Parastacidae</taxon>
        <taxon>Cherax</taxon>
    </lineage>
</organism>
<feature type="region of interest" description="Disordered" evidence="1">
    <location>
        <begin position="72"/>
        <end position="102"/>
    </location>
</feature>
<feature type="compositionally biased region" description="Basic residues" evidence="1">
    <location>
        <begin position="77"/>
        <end position="91"/>
    </location>
</feature>
<name>A0AAW0VU79_CHEQU</name>
<dbReference type="Proteomes" id="UP001445076">
    <property type="component" value="Unassembled WGS sequence"/>
</dbReference>
<dbReference type="EMBL" id="JARKIK010001250">
    <property type="protein sequence ID" value="KAK8719834.1"/>
    <property type="molecule type" value="Genomic_DNA"/>
</dbReference>
<evidence type="ECO:0000256" key="1">
    <source>
        <dbReference type="SAM" id="MobiDB-lite"/>
    </source>
</evidence>
<keyword evidence="2" id="KW-1133">Transmembrane helix</keyword>
<accession>A0AAW0VU79</accession>
<evidence type="ECO:0000256" key="2">
    <source>
        <dbReference type="SAM" id="Phobius"/>
    </source>
</evidence>
<sequence>IIGRVMTAYECYLEIQNLKTLLEVTSRCHEGSSTPFTMSLLCVLMLITMSAIGLITEVKLWRRGTSDTVKMAMVGKPKTRKLNRRHGKNASKKNDQDQTGSN</sequence>
<reference evidence="3 4" key="1">
    <citation type="journal article" date="2024" name="BMC Genomics">
        <title>Genome assembly of redclaw crayfish (Cherax quadricarinatus) provides insights into its immune adaptation and hypoxia tolerance.</title>
        <authorList>
            <person name="Liu Z."/>
            <person name="Zheng J."/>
            <person name="Li H."/>
            <person name="Fang K."/>
            <person name="Wang S."/>
            <person name="He J."/>
            <person name="Zhou D."/>
            <person name="Weng S."/>
            <person name="Chi M."/>
            <person name="Gu Z."/>
            <person name="He J."/>
            <person name="Li F."/>
            <person name="Wang M."/>
        </authorList>
    </citation>
    <scope>NUCLEOTIDE SEQUENCE [LARGE SCALE GENOMIC DNA]</scope>
    <source>
        <strain evidence="3">ZL_2023a</strain>
    </source>
</reference>
<keyword evidence="2" id="KW-0472">Membrane</keyword>
<protein>
    <submittedName>
        <fullName evidence="3">Uncharacterized protein</fullName>
    </submittedName>
</protein>
<comment type="caution">
    <text evidence="3">The sequence shown here is derived from an EMBL/GenBank/DDBJ whole genome shotgun (WGS) entry which is preliminary data.</text>
</comment>
<feature type="non-terminal residue" evidence="3">
    <location>
        <position position="1"/>
    </location>
</feature>
<feature type="transmembrane region" description="Helical" evidence="2">
    <location>
        <begin position="36"/>
        <end position="55"/>
    </location>
</feature>
<feature type="non-terminal residue" evidence="3">
    <location>
        <position position="102"/>
    </location>
</feature>
<dbReference type="AlphaFoldDB" id="A0AAW0VU79"/>
<proteinExistence type="predicted"/>
<evidence type="ECO:0000313" key="3">
    <source>
        <dbReference type="EMBL" id="KAK8719834.1"/>
    </source>
</evidence>
<evidence type="ECO:0000313" key="4">
    <source>
        <dbReference type="Proteomes" id="UP001445076"/>
    </source>
</evidence>